<feature type="binding site" evidence="9">
    <location>
        <position position="97"/>
    </location>
    <ligand>
        <name>ATP</name>
        <dbReference type="ChEBI" id="CHEBI:30616"/>
    </ligand>
</feature>
<keyword evidence="5 13" id="KW-0418">Kinase</keyword>
<comment type="caution">
    <text evidence="13">The sequence shown here is derived from an EMBL/GenBank/DDBJ whole genome shotgun (WGS) entry which is preliminary data.</text>
</comment>
<dbReference type="PROSITE" id="PS00108">
    <property type="entry name" value="PROTEIN_KINASE_ST"/>
    <property type="match status" value="1"/>
</dbReference>
<evidence type="ECO:0000256" key="11">
    <source>
        <dbReference type="SAM" id="MobiDB-lite"/>
    </source>
</evidence>
<evidence type="ECO:0000259" key="12">
    <source>
        <dbReference type="PROSITE" id="PS50011"/>
    </source>
</evidence>
<feature type="compositionally biased region" description="Polar residues" evidence="11">
    <location>
        <begin position="435"/>
        <end position="449"/>
    </location>
</feature>
<dbReference type="InterPro" id="IPR051334">
    <property type="entry name" value="SRPK"/>
</dbReference>
<feature type="domain" description="Protein kinase" evidence="12">
    <location>
        <begin position="68"/>
        <end position="449"/>
    </location>
</feature>
<sequence>MARPAVVFKEADPHAPPRSSNKHVSVDPEGNTLIDLEFIEEPLGVTAEQGHGYLRVEFGDALGPDKRYKVVRKLGWGMNASVWMAFDEKEKRYVAIKALKGYSTDLFKRNVTWELPALQRVASIPPPPGVESTHWPQLLDHFIQPGRDRDGEHLCLVTDVLGGDVKSLQIEVAKKKGLPLPLAKRILLHTLRGLAHMHHCNIVHTDLKHDNIMFDAGSADIAVLIEADPPRCHPPEESWECTVQAAVSQPLPLPSFSEAMTRTYVVSDFGCAQPTTLHTFDEITTCGLRAPEVILQGPWDEKVDIWAFGCLIFEFITGSALFEMKPYPEEGLDETTCHLWQMLCWTQDRITREQVEASKLGTQYFDLPDNPDDPFCNLKGRPRIYNSPFWALLKRYNVLEEADVFATAKFMQRSGVIPNCRCLRKGGNEPGSGQHRPSLNSSTLDTDPS</sequence>
<dbReference type="GO" id="GO:0050684">
    <property type="term" value="P:regulation of mRNA processing"/>
    <property type="evidence" value="ECO:0007669"/>
    <property type="project" value="TreeGrafter"/>
</dbReference>
<feature type="region of interest" description="Disordered" evidence="11">
    <location>
        <begin position="1"/>
        <end position="27"/>
    </location>
</feature>
<evidence type="ECO:0000256" key="6">
    <source>
        <dbReference type="ARBA" id="ARBA00022840"/>
    </source>
</evidence>
<dbReference type="AlphaFoldDB" id="A0A9P3PZC0"/>
<evidence type="ECO:0000256" key="9">
    <source>
        <dbReference type="PROSITE-ProRule" id="PRU10141"/>
    </source>
</evidence>
<comment type="catalytic activity">
    <reaction evidence="8">
        <text>L-seryl-[protein] + ATP = O-phospho-L-seryl-[protein] + ADP + H(+)</text>
        <dbReference type="Rhea" id="RHEA:17989"/>
        <dbReference type="Rhea" id="RHEA-COMP:9863"/>
        <dbReference type="Rhea" id="RHEA-COMP:11604"/>
        <dbReference type="ChEBI" id="CHEBI:15378"/>
        <dbReference type="ChEBI" id="CHEBI:29999"/>
        <dbReference type="ChEBI" id="CHEBI:30616"/>
        <dbReference type="ChEBI" id="CHEBI:83421"/>
        <dbReference type="ChEBI" id="CHEBI:456216"/>
        <dbReference type="EC" id="2.7.11.1"/>
    </reaction>
</comment>
<evidence type="ECO:0000313" key="13">
    <source>
        <dbReference type="EMBL" id="GLB43876.1"/>
    </source>
</evidence>
<comment type="catalytic activity">
    <reaction evidence="7">
        <text>L-threonyl-[protein] + ATP = O-phospho-L-threonyl-[protein] + ADP + H(+)</text>
        <dbReference type="Rhea" id="RHEA:46608"/>
        <dbReference type="Rhea" id="RHEA-COMP:11060"/>
        <dbReference type="Rhea" id="RHEA-COMP:11605"/>
        <dbReference type="ChEBI" id="CHEBI:15378"/>
        <dbReference type="ChEBI" id="CHEBI:30013"/>
        <dbReference type="ChEBI" id="CHEBI:30616"/>
        <dbReference type="ChEBI" id="CHEBI:61977"/>
        <dbReference type="ChEBI" id="CHEBI:456216"/>
        <dbReference type="EC" id="2.7.11.1"/>
    </reaction>
</comment>
<dbReference type="PANTHER" id="PTHR47634">
    <property type="entry name" value="PROTEIN KINASE DOMAIN-CONTAINING PROTEIN-RELATED"/>
    <property type="match status" value="1"/>
</dbReference>
<reference evidence="13" key="1">
    <citation type="submission" date="2022-07" db="EMBL/GenBank/DDBJ databases">
        <title>The genome of Lyophyllum shimeji provides insight into the initial evolution of ectomycorrhizal fungal genome.</title>
        <authorList>
            <person name="Kobayashi Y."/>
            <person name="Shibata T."/>
            <person name="Hirakawa H."/>
            <person name="Shigenobu S."/>
            <person name="Nishiyama T."/>
            <person name="Yamada A."/>
            <person name="Hasebe M."/>
            <person name="Kawaguchi M."/>
        </authorList>
    </citation>
    <scope>NUCLEOTIDE SEQUENCE</scope>
    <source>
        <strain evidence="13">AT787</strain>
    </source>
</reference>
<dbReference type="SUPFAM" id="SSF56112">
    <property type="entry name" value="Protein kinase-like (PK-like)"/>
    <property type="match status" value="1"/>
</dbReference>
<keyword evidence="6 9" id="KW-0067">ATP-binding</keyword>
<dbReference type="InterPro" id="IPR008271">
    <property type="entry name" value="Ser/Thr_kinase_AS"/>
</dbReference>
<accession>A0A9P3PZC0</accession>
<dbReference type="PANTHER" id="PTHR47634:SF9">
    <property type="entry name" value="PROTEIN KINASE DOMAIN-CONTAINING PROTEIN-RELATED"/>
    <property type="match status" value="1"/>
</dbReference>
<evidence type="ECO:0000256" key="1">
    <source>
        <dbReference type="ARBA" id="ARBA00012513"/>
    </source>
</evidence>
<proteinExistence type="inferred from homology"/>
<feature type="region of interest" description="Disordered" evidence="11">
    <location>
        <begin position="427"/>
        <end position="449"/>
    </location>
</feature>
<dbReference type="OrthoDB" id="5979581at2759"/>
<dbReference type="PROSITE" id="PS50011">
    <property type="entry name" value="PROTEIN_KINASE_DOM"/>
    <property type="match status" value="1"/>
</dbReference>
<evidence type="ECO:0000313" key="14">
    <source>
        <dbReference type="Proteomes" id="UP001063166"/>
    </source>
</evidence>
<evidence type="ECO:0000256" key="2">
    <source>
        <dbReference type="ARBA" id="ARBA00022527"/>
    </source>
</evidence>
<dbReference type="InterPro" id="IPR011009">
    <property type="entry name" value="Kinase-like_dom_sf"/>
</dbReference>
<dbReference type="EC" id="2.7.11.1" evidence="1"/>
<dbReference type="PROSITE" id="PS00107">
    <property type="entry name" value="PROTEIN_KINASE_ATP"/>
    <property type="match status" value="1"/>
</dbReference>
<evidence type="ECO:0000256" key="5">
    <source>
        <dbReference type="ARBA" id="ARBA00022777"/>
    </source>
</evidence>
<dbReference type="InterPro" id="IPR000719">
    <property type="entry name" value="Prot_kinase_dom"/>
</dbReference>
<keyword evidence="4 9" id="KW-0547">Nucleotide-binding</keyword>
<organism evidence="13 14">
    <name type="scientific">Lyophyllum shimeji</name>
    <name type="common">Hon-shimeji</name>
    <name type="synonym">Tricholoma shimeji</name>
    <dbReference type="NCBI Taxonomy" id="47721"/>
    <lineage>
        <taxon>Eukaryota</taxon>
        <taxon>Fungi</taxon>
        <taxon>Dikarya</taxon>
        <taxon>Basidiomycota</taxon>
        <taxon>Agaricomycotina</taxon>
        <taxon>Agaricomycetes</taxon>
        <taxon>Agaricomycetidae</taxon>
        <taxon>Agaricales</taxon>
        <taxon>Tricholomatineae</taxon>
        <taxon>Lyophyllaceae</taxon>
        <taxon>Lyophyllum</taxon>
    </lineage>
</organism>
<dbReference type="GO" id="GO:0000245">
    <property type="term" value="P:spliceosomal complex assembly"/>
    <property type="evidence" value="ECO:0007669"/>
    <property type="project" value="TreeGrafter"/>
</dbReference>
<dbReference type="Gene3D" id="1.10.510.10">
    <property type="entry name" value="Transferase(Phosphotransferase) domain 1"/>
    <property type="match status" value="1"/>
</dbReference>
<keyword evidence="3" id="KW-0808">Transferase</keyword>
<gene>
    <name evidence="13" type="ORF">LshimejAT787_1500600</name>
</gene>
<name>A0A9P3PZC0_LYOSH</name>
<dbReference type="EMBL" id="BRPK01000015">
    <property type="protein sequence ID" value="GLB43876.1"/>
    <property type="molecule type" value="Genomic_DNA"/>
</dbReference>
<dbReference type="InterPro" id="IPR017441">
    <property type="entry name" value="Protein_kinase_ATP_BS"/>
</dbReference>
<dbReference type="GO" id="GO:0004674">
    <property type="term" value="F:protein serine/threonine kinase activity"/>
    <property type="evidence" value="ECO:0007669"/>
    <property type="project" value="UniProtKB-KW"/>
</dbReference>
<evidence type="ECO:0000256" key="7">
    <source>
        <dbReference type="ARBA" id="ARBA00047899"/>
    </source>
</evidence>
<dbReference type="Pfam" id="PF00069">
    <property type="entry name" value="Pkinase"/>
    <property type="match status" value="2"/>
</dbReference>
<dbReference type="GO" id="GO:0005524">
    <property type="term" value="F:ATP binding"/>
    <property type="evidence" value="ECO:0007669"/>
    <property type="project" value="UniProtKB-UniRule"/>
</dbReference>
<keyword evidence="14" id="KW-1185">Reference proteome</keyword>
<evidence type="ECO:0000256" key="3">
    <source>
        <dbReference type="ARBA" id="ARBA00022679"/>
    </source>
</evidence>
<dbReference type="Gene3D" id="3.30.200.20">
    <property type="entry name" value="Phosphorylase Kinase, domain 1"/>
    <property type="match status" value="1"/>
</dbReference>
<evidence type="ECO:0000256" key="8">
    <source>
        <dbReference type="ARBA" id="ARBA00048679"/>
    </source>
</evidence>
<evidence type="ECO:0000256" key="10">
    <source>
        <dbReference type="RuleBase" id="RU000304"/>
    </source>
</evidence>
<comment type="similarity">
    <text evidence="10">Belongs to the protein kinase superfamily.</text>
</comment>
<dbReference type="SMART" id="SM00220">
    <property type="entry name" value="S_TKc"/>
    <property type="match status" value="1"/>
</dbReference>
<evidence type="ECO:0000256" key="4">
    <source>
        <dbReference type="ARBA" id="ARBA00022741"/>
    </source>
</evidence>
<protein>
    <recommendedName>
        <fullName evidence="1">non-specific serine/threonine protein kinase</fullName>
        <ecNumber evidence="1">2.7.11.1</ecNumber>
    </recommendedName>
</protein>
<keyword evidence="2 10" id="KW-0723">Serine/threonine-protein kinase</keyword>
<dbReference type="Proteomes" id="UP001063166">
    <property type="component" value="Unassembled WGS sequence"/>
</dbReference>